<dbReference type="GeneID" id="62165782"/>
<reference evidence="3" key="2">
    <citation type="submission" date="2020-11" db="EMBL/GenBank/DDBJ databases">
        <title>Whole genome sequencing of Colletotrichum sp.</title>
        <authorList>
            <person name="Li H."/>
        </authorList>
    </citation>
    <scope>NUCLEOTIDE SEQUENCE</scope>
    <source>
        <strain evidence="3">CkLH20</strain>
    </source>
</reference>
<name>A0A9P6I1V5_9PEZI</name>
<feature type="compositionally biased region" description="Polar residues" evidence="2">
    <location>
        <begin position="268"/>
        <end position="284"/>
    </location>
</feature>
<evidence type="ECO:0000313" key="4">
    <source>
        <dbReference type="Proteomes" id="UP000781932"/>
    </source>
</evidence>
<gene>
    <name evidence="3" type="ORF">CkaCkLH20_09993</name>
</gene>
<proteinExistence type="predicted"/>
<organism evidence="3 4">
    <name type="scientific">Colletotrichum karsti</name>
    <dbReference type="NCBI Taxonomy" id="1095194"/>
    <lineage>
        <taxon>Eukaryota</taxon>
        <taxon>Fungi</taxon>
        <taxon>Dikarya</taxon>
        <taxon>Ascomycota</taxon>
        <taxon>Pezizomycotina</taxon>
        <taxon>Sordariomycetes</taxon>
        <taxon>Hypocreomycetidae</taxon>
        <taxon>Glomerellales</taxon>
        <taxon>Glomerellaceae</taxon>
        <taxon>Colletotrichum</taxon>
        <taxon>Colletotrichum boninense species complex</taxon>
    </lineage>
</organism>
<evidence type="ECO:0000256" key="2">
    <source>
        <dbReference type="SAM" id="MobiDB-lite"/>
    </source>
</evidence>
<dbReference type="AlphaFoldDB" id="A0A9P6I1V5"/>
<reference evidence="3" key="1">
    <citation type="submission" date="2020-03" db="EMBL/GenBank/DDBJ databases">
        <authorList>
            <person name="He L."/>
        </authorList>
    </citation>
    <scope>NUCLEOTIDE SEQUENCE</scope>
    <source>
        <strain evidence="3">CkLH20</strain>
    </source>
</reference>
<dbReference type="OrthoDB" id="5946976at2759"/>
<keyword evidence="4" id="KW-1185">Reference proteome</keyword>
<sequence>MCQQFEQLIVCCSENCTWVQHGVRLPLLRLIPKPDPIYILCDRAIQMGYRPETNCVGVLGLSYPPVACTDYLAHPDHKSHSVLSVTASRHLMEAFANIHILCAVCLGIGHADAVPTANPTARLHTGRGEANGRNMTICRMADGRRRIEVEWTCCASGDCSQDRMCYFRGSATLAAHREIENQRRRERERAELEARNIAAAAQAQEQRRRNMEREQAELAARNVAAAALVQLNQPHNPREASVNPEPVLNGPEPHPIPVAHRQPAATPEHQQTPHLNEPTVTANVPQAGVSGVDPARVAPPAEQAAAQQQEIILDTIVVNPLGCNGCEKCNFGKNLARRRRQRP</sequence>
<accession>A0A9P6I1V5</accession>
<keyword evidence="1" id="KW-0175">Coiled coil</keyword>
<feature type="region of interest" description="Disordered" evidence="2">
    <location>
        <begin position="232"/>
        <end position="301"/>
    </location>
</feature>
<dbReference type="Proteomes" id="UP000781932">
    <property type="component" value="Unassembled WGS sequence"/>
</dbReference>
<evidence type="ECO:0000313" key="3">
    <source>
        <dbReference type="EMBL" id="KAF9872496.1"/>
    </source>
</evidence>
<protein>
    <submittedName>
        <fullName evidence="3">Uncharacterized protein</fullName>
    </submittedName>
</protein>
<dbReference type="EMBL" id="JAATWM020000037">
    <property type="protein sequence ID" value="KAF9872496.1"/>
    <property type="molecule type" value="Genomic_DNA"/>
</dbReference>
<evidence type="ECO:0000256" key="1">
    <source>
        <dbReference type="SAM" id="Coils"/>
    </source>
</evidence>
<dbReference type="RefSeq" id="XP_038741957.1">
    <property type="nucleotide sequence ID" value="XM_038892708.1"/>
</dbReference>
<feature type="coiled-coil region" evidence="1">
    <location>
        <begin position="176"/>
        <end position="221"/>
    </location>
</feature>
<comment type="caution">
    <text evidence="3">The sequence shown here is derived from an EMBL/GenBank/DDBJ whole genome shotgun (WGS) entry which is preliminary data.</text>
</comment>